<organism evidence="3 4">
    <name type="scientific">Nocardioides humilatus</name>
    <dbReference type="NCBI Taxonomy" id="2607660"/>
    <lineage>
        <taxon>Bacteria</taxon>
        <taxon>Bacillati</taxon>
        <taxon>Actinomycetota</taxon>
        <taxon>Actinomycetes</taxon>
        <taxon>Propionibacteriales</taxon>
        <taxon>Nocardioidaceae</taxon>
        <taxon>Nocardioides</taxon>
    </lineage>
</organism>
<dbReference type="InterPro" id="IPR011047">
    <property type="entry name" value="Quinoprotein_ADH-like_sf"/>
</dbReference>
<feature type="domain" description="Pyrrolo-quinoline quinone repeat" evidence="2">
    <location>
        <begin position="136"/>
        <end position="289"/>
    </location>
</feature>
<dbReference type="Pfam" id="PF13360">
    <property type="entry name" value="PQQ_2"/>
    <property type="match status" value="1"/>
</dbReference>
<dbReference type="EMBL" id="VUJV01000009">
    <property type="protein sequence ID" value="KAA1415523.1"/>
    <property type="molecule type" value="Genomic_DNA"/>
</dbReference>
<proteinExistence type="predicted"/>
<reference evidence="3 4" key="1">
    <citation type="submission" date="2019-09" db="EMBL/GenBank/DDBJ databases">
        <title>Nocardioides panacisoli sp. nov., isolated from the soil of a ginseng field.</title>
        <authorList>
            <person name="Cho C."/>
        </authorList>
    </citation>
    <scope>NUCLEOTIDE SEQUENCE [LARGE SCALE GENOMIC DNA]</scope>
    <source>
        <strain evidence="3 4">BN130099</strain>
    </source>
</reference>
<feature type="signal peptide" evidence="1">
    <location>
        <begin position="1"/>
        <end position="25"/>
    </location>
</feature>
<keyword evidence="4" id="KW-1185">Reference proteome</keyword>
<evidence type="ECO:0000313" key="4">
    <source>
        <dbReference type="Proteomes" id="UP000325003"/>
    </source>
</evidence>
<gene>
    <name evidence="3" type="ORF">F0U44_21335</name>
</gene>
<dbReference type="AlphaFoldDB" id="A0A5B1L4E1"/>
<dbReference type="Gene3D" id="2.140.10.10">
    <property type="entry name" value="Quinoprotein alcohol dehydrogenase-like superfamily"/>
    <property type="match status" value="1"/>
</dbReference>
<evidence type="ECO:0000313" key="3">
    <source>
        <dbReference type="EMBL" id="KAA1415523.1"/>
    </source>
</evidence>
<accession>A0A5B1L4E1</accession>
<dbReference type="SUPFAM" id="SSF50998">
    <property type="entry name" value="Quinoprotein alcohol dehydrogenase-like"/>
    <property type="match status" value="2"/>
</dbReference>
<reference evidence="3 4" key="2">
    <citation type="submission" date="2019-09" db="EMBL/GenBank/DDBJ databases">
        <authorList>
            <person name="Jin C."/>
        </authorList>
    </citation>
    <scope>NUCLEOTIDE SEQUENCE [LARGE SCALE GENOMIC DNA]</scope>
    <source>
        <strain evidence="3 4">BN130099</strain>
    </source>
</reference>
<dbReference type="RefSeq" id="WP_149730397.1">
    <property type="nucleotide sequence ID" value="NZ_VUJV01000009.1"/>
</dbReference>
<dbReference type="Proteomes" id="UP000325003">
    <property type="component" value="Unassembled WGS sequence"/>
</dbReference>
<dbReference type="InterPro" id="IPR002372">
    <property type="entry name" value="PQQ_rpt_dom"/>
</dbReference>
<sequence length="517" mass="55376">MRRPTVLLVASALAVTILLPTSAPAAQRDVADPDGGPETRARHYLSENRWSTRRDDSVYAVAARHDLVAVAGLSIGASSVVGFVRALRPDLTPLWDVPLSGNLTTAEAVGTDGQIVAAGGSTYSDLDPDDAVGHAWLQVYDENGTPLWTRQTGDLDGDKICAIEVTDDAIFAAGRIAGIATVWKYDRAGDLLWDTELVHVTGNSATDLALMGDRVIVAEERLWDDASRIVALDAETGAIDWSTPPVGRTAPVLATDGTSVFAAGQSYEDGFAEIESYDSEGAPRWSRDIYVADDLPGPDTWTEANALVWDGNSLIVSARIALEAELIAFDADGHRGWRVLPPGYYDTRAAVFGPGGLYVGGNAQHPNRPTDWEGIVSRYVVLQPDARARFLHSDELIGDDVYAGRQRLPFTVEGVKPRSAVLSAQNDGEIGQRLRVTGCASHSGYAVRYLDPNGRNVTDSVTGSGWRTRALAPAGQQSLTVVITPRRRTTGATTCAVTVTSPSADERDRFVLAITRP</sequence>
<keyword evidence="1" id="KW-0732">Signal</keyword>
<feature type="chain" id="PRO_5023008186" description="Pyrrolo-quinoline quinone repeat domain-containing protein" evidence="1">
    <location>
        <begin position="26"/>
        <end position="517"/>
    </location>
</feature>
<comment type="caution">
    <text evidence="3">The sequence shown here is derived from an EMBL/GenBank/DDBJ whole genome shotgun (WGS) entry which is preliminary data.</text>
</comment>
<name>A0A5B1L4E1_9ACTN</name>
<evidence type="ECO:0000256" key="1">
    <source>
        <dbReference type="SAM" id="SignalP"/>
    </source>
</evidence>
<evidence type="ECO:0000259" key="2">
    <source>
        <dbReference type="Pfam" id="PF13360"/>
    </source>
</evidence>
<protein>
    <recommendedName>
        <fullName evidence="2">Pyrrolo-quinoline quinone repeat domain-containing protein</fullName>
    </recommendedName>
</protein>